<dbReference type="EMBL" id="QUNO01000036">
    <property type="protein sequence ID" value="REH18269.1"/>
    <property type="molecule type" value="Genomic_DNA"/>
</dbReference>
<protein>
    <submittedName>
        <fullName evidence="1">Uncharacterized protein</fullName>
    </submittedName>
</protein>
<dbReference type="Proteomes" id="UP000256269">
    <property type="component" value="Unassembled WGS sequence"/>
</dbReference>
<dbReference type="OrthoDB" id="9836835at2"/>
<sequence>MATLENGRIISDSGTYYAWTGTIRQRRKWLPWTWRTERVWFTNWTTTCFYTQNEALALVRYAEALEETGPLTTLTDEQLDALAEYWSTVLDVCVEAIVEELRQGHVTDLTAANAT</sequence>
<reference evidence="1 2" key="1">
    <citation type="submission" date="2018-08" db="EMBL/GenBank/DDBJ databases">
        <title>Genomic Encyclopedia of Archaeal and Bacterial Type Strains, Phase II (KMG-II): from individual species to whole genera.</title>
        <authorList>
            <person name="Goeker M."/>
        </authorList>
    </citation>
    <scope>NUCLEOTIDE SEQUENCE [LARGE SCALE GENOMIC DNA]</scope>
    <source>
        <strain evidence="1 2">DSM 45791</strain>
    </source>
</reference>
<gene>
    <name evidence="1" type="ORF">BCF44_13624</name>
</gene>
<comment type="caution">
    <text evidence="1">The sequence shown here is derived from an EMBL/GenBank/DDBJ whole genome shotgun (WGS) entry which is preliminary data.</text>
</comment>
<evidence type="ECO:0000313" key="1">
    <source>
        <dbReference type="EMBL" id="REH18269.1"/>
    </source>
</evidence>
<dbReference type="RefSeq" id="WP_116182127.1">
    <property type="nucleotide sequence ID" value="NZ_CP144379.1"/>
</dbReference>
<name>A0A3E0G5Q3_9PSEU</name>
<proteinExistence type="predicted"/>
<dbReference type="AlphaFoldDB" id="A0A3E0G5Q3"/>
<accession>A0A3E0G5Q3</accession>
<evidence type="ECO:0000313" key="2">
    <source>
        <dbReference type="Proteomes" id="UP000256269"/>
    </source>
</evidence>
<keyword evidence="2" id="KW-1185">Reference proteome</keyword>
<organism evidence="1 2">
    <name type="scientific">Kutzneria buriramensis</name>
    <dbReference type="NCBI Taxonomy" id="1045776"/>
    <lineage>
        <taxon>Bacteria</taxon>
        <taxon>Bacillati</taxon>
        <taxon>Actinomycetota</taxon>
        <taxon>Actinomycetes</taxon>
        <taxon>Pseudonocardiales</taxon>
        <taxon>Pseudonocardiaceae</taxon>
        <taxon>Kutzneria</taxon>
    </lineage>
</organism>